<accession>F6EUS3</accession>
<name>F6EUS3_SPHCR</name>
<keyword evidence="3" id="KW-1185">Reference proteome</keyword>
<reference evidence="2 3" key="1">
    <citation type="submission" date="2011-05" db="EMBL/GenBank/DDBJ databases">
        <title>Complete sequence of chromosome 1 of Sphingobium chlorophenolicum L-1.</title>
        <authorList>
            <consortium name="US DOE Joint Genome Institute"/>
            <person name="Lucas S."/>
            <person name="Han J."/>
            <person name="Lapidus A."/>
            <person name="Cheng J.-F."/>
            <person name="Goodwin L."/>
            <person name="Pitluck S."/>
            <person name="Peters L."/>
            <person name="Daligault H."/>
            <person name="Han C."/>
            <person name="Tapia R."/>
            <person name="Land M."/>
            <person name="Hauser L."/>
            <person name="Kyrpides N."/>
            <person name="Ivanova N."/>
            <person name="Pagani I."/>
            <person name="Turner P."/>
            <person name="Copley S."/>
            <person name="Woyke T."/>
        </authorList>
    </citation>
    <scope>NUCLEOTIDE SEQUENCE [LARGE SCALE GENOMIC DNA]</scope>
    <source>
        <strain evidence="2 3">L-1</strain>
    </source>
</reference>
<evidence type="ECO:0000313" key="3">
    <source>
        <dbReference type="Proteomes" id="UP000007150"/>
    </source>
</evidence>
<dbReference type="HOGENOM" id="CLU_700014_0_0_5"/>
<dbReference type="Proteomes" id="UP000007150">
    <property type="component" value="Chromosome 1"/>
</dbReference>
<proteinExistence type="predicted"/>
<dbReference type="KEGG" id="sch:Sphch_1929"/>
<dbReference type="Gene3D" id="3.90.320.10">
    <property type="match status" value="1"/>
</dbReference>
<sequence length="394" mass="44214">MELPIKRPDRIVPDYSLTGDVLSFSRCQRSYRYYNGSALPPSRPVQMWYGEFIHGMMERTFRLWQDRGGLPFPLPYTAITENDMPGEPPAGIDALDLRVVGWPIEQALAHQGKFARSADARISAYERAEAAVNQLGPHLFPLIDVAERKVLGTRPLPASEVHLAERAARYVLQGIIDVLGHTQLDGQPSENAIKRAIMAANPHLTGEYEIIIDYKGSRRPRVDDDPRGDWKLGEWQVQTYAWLRSQQVDARPVAAGILIYVSELAPGSKEMTMLSTEMRNGWTDIVPTTGTPDYYQVSGWTPGSQANLSLPFRLQRAIRVIPVTEASMAEATAAIDGVVRTIEDRVAHERQSMQIKQSWPADSNDDDTCVACDFRVSCEHYNDPTRRRRGRGPS</sequence>
<evidence type="ECO:0000313" key="2">
    <source>
        <dbReference type="EMBL" id="AEG49606.1"/>
    </source>
</evidence>
<dbReference type="AlphaFoldDB" id="F6EUS3"/>
<organism evidence="2 3">
    <name type="scientific">Sphingobium chlorophenolicum L-1</name>
    <dbReference type="NCBI Taxonomy" id="690566"/>
    <lineage>
        <taxon>Bacteria</taxon>
        <taxon>Pseudomonadati</taxon>
        <taxon>Pseudomonadota</taxon>
        <taxon>Alphaproteobacteria</taxon>
        <taxon>Sphingomonadales</taxon>
        <taxon>Sphingomonadaceae</taxon>
        <taxon>Sphingobium</taxon>
    </lineage>
</organism>
<dbReference type="InterPro" id="IPR011604">
    <property type="entry name" value="PDDEXK-like_dom_sf"/>
</dbReference>
<protein>
    <recommendedName>
        <fullName evidence="1">PD-(D/E)XK endonuclease-like domain-containing protein</fullName>
    </recommendedName>
</protein>
<dbReference type="EMBL" id="CP002798">
    <property type="protein sequence ID" value="AEG49606.1"/>
    <property type="molecule type" value="Genomic_DNA"/>
</dbReference>
<dbReference type="Pfam" id="PF12705">
    <property type="entry name" value="PDDEXK_1"/>
    <property type="match status" value="1"/>
</dbReference>
<dbReference type="RefSeq" id="WP_013847854.1">
    <property type="nucleotide sequence ID" value="NC_015593.1"/>
</dbReference>
<evidence type="ECO:0000259" key="1">
    <source>
        <dbReference type="Pfam" id="PF12705"/>
    </source>
</evidence>
<dbReference type="InterPro" id="IPR038726">
    <property type="entry name" value="PDDEXK_AddAB-type"/>
</dbReference>
<gene>
    <name evidence="2" type="ORF">Sphch_1929</name>
</gene>
<feature type="domain" description="PD-(D/E)XK endonuclease-like" evidence="1">
    <location>
        <begin position="208"/>
        <end position="379"/>
    </location>
</feature>